<dbReference type="InterPro" id="IPR036770">
    <property type="entry name" value="Ankyrin_rpt-contain_sf"/>
</dbReference>
<dbReference type="Pfam" id="PF23239">
    <property type="entry name" value="DUF7069"/>
    <property type="match status" value="1"/>
</dbReference>
<feature type="repeat" description="ANK" evidence="2">
    <location>
        <begin position="1372"/>
        <end position="1404"/>
    </location>
</feature>
<sequence>MSDRQKYTVGWICAIHTENVAATVFLDKEHEKPDVPPNDNNAYTVGEIWKHNVVIAVLPAGEYGTASAASVARDMVHAFPNIRIGLMVGIGGGVPTKRDIRLGDVVVSYPQDGYSGVFQYDFGKTHQDKKFQCTGFLDQPPAVLRAALSTLRSRYEIYGHHIEKDIEGVFEKVPRLRKNYSRPESSSDRLFNSEVLHEVACTTCCSEDVAKLRWRPERTEEEDNPAIHYGLIASGNQLMKDAMIRDKLAEEKGVLCFEMEAAGLMNHFPCLVIRGICDYSDSHKNKQWQGYAAMVAAAYAKDLLRQIHPNDVGKEQKITDVLPGIYEVLKDHRATSNKLLQNCEDFARKRLSNEQQRCRQLFRLTRSDRDITYEQYKDQVKERVDGTCMWFLDHPNFQTWLKEESGPLLVSADPGCGKSVLAKYLVDHALPRSATICYFFFKAEDQNTIRQALCALLHQLFSQKPQLTKHAMTQYQKNGDGLINSTISLWNIFENATKDPQAGLVIAVLDALDECLEPELRNLIENVKRQCTGDRIIEGQLKYLLTCRPYENIVSGFQDLRNAFPYIHIPGEDESKAISQEVNHVIRHRVKGLSPRLPPEAVTYLEKRLQEGTHRTYLWVYLVFDYLETQNYKRTLTAIKAAIGQLPNSVNEAYDKILSKSGDDGIVLKVLSIILAASRPLTVSEINVALNVEQTLQSLQDLDLEPEKQFTTRLRSQCGLFISIYDNKIHFLHQTAREFLIAKASIGEVTEHGPKLRWQESITTQKAHYVLAELCVLYLKLFNMNDTEDPYGCSPSGLSERKCHRTNHTAFLDYSALFWSVHFREADIHENEAIIWALMEICNPNTKCYPEWFNIYSKSTRGVVPSRLHGVVMASYYGFCGVLRKLLDEGADINERDSEHHMPLLSWAIENRHEGVVKLLLSYKTIELNAEDKYSSTPLMLAVEKAHEPIVKLMLAEERVDLNKVSTIGQTPLSFAIQYGHLSIVKLLVAEERVNINKQCMSYDEADNDVHGTPLSISLSLGYESIALQLLGRSDIDVSGEVHVEGNDGDERRKGTALFFATVMKSEILVRLLLAKNGIEINGRGYIDAEAEYDDSGYSGTPLFVAAAKNNETILRHLIATHGIDLNAPGFVRIYDEELESSGRDAIHQGTPLSIAASSGHMTIVGLLLTVQNVDVNARCYIKDLELTKLPQSRMTNCHDILAQGTPLFLANAHGTEEVVRLLLTRDDLNVECEGCMVNYPGYWGECGLGHLTYVGRSLPFAAWTGRKVIVEMLLAKNGVDVNTRAHIRFCPDTYHNEQDFEVYSQATSLLLAAAKEYEDIVMLLLNSRRAVVDAKDEHGRTPLMWAACRSNRTICKQLIEHGADINAKDNSGCTPLFDAIRNGNLEMVKLLLENGADIYAGNTSGCTPVVHATRLRNWEIVGLLLEHAANDDMMNNSDSTPIICTIREDGEDMVDLVL</sequence>
<dbReference type="InterPro" id="IPR027417">
    <property type="entry name" value="P-loop_NTPase"/>
</dbReference>
<dbReference type="InterPro" id="IPR056884">
    <property type="entry name" value="NPHP3-like_N"/>
</dbReference>
<evidence type="ECO:0000256" key="1">
    <source>
        <dbReference type="ARBA" id="ARBA00022737"/>
    </source>
</evidence>
<dbReference type="PANTHER" id="PTHR46082">
    <property type="entry name" value="ATP/GTP-BINDING PROTEIN-RELATED"/>
    <property type="match status" value="1"/>
</dbReference>
<dbReference type="Pfam" id="PF24883">
    <property type="entry name" value="NPHP3_N"/>
    <property type="match status" value="1"/>
</dbReference>
<reference evidence="6" key="1">
    <citation type="submission" date="2025-02" db="EMBL/GenBank/DDBJ databases">
        <authorList>
            <consortium name="NCBI Genome Project"/>
        </authorList>
    </citation>
    <scope>NUCLEOTIDE SEQUENCE</scope>
</reference>
<dbReference type="InterPro" id="IPR002110">
    <property type="entry name" value="Ankyrin_rpt"/>
</dbReference>
<dbReference type="PRINTS" id="PR01415">
    <property type="entry name" value="ANKYRIN"/>
</dbReference>
<proteinExistence type="predicted"/>
<gene>
    <name evidence="6" type="ORF">An11g03610</name>
</gene>
<evidence type="ECO:0000313" key="6">
    <source>
        <dbReference type="RefSeq" id="XP_059605469.1"/>
    </source>
</evidence>
<dbReference type="KEGG" id="ang:An11g03610"/>
<feature type="repeat" description="ANK" evidence="2">
    <location>
        <begin position="1339"/>
        <end position="1371"/>
    </location>
</feature>
<dbReference type="InterPro" id="IPR053137">
    <property type="entry name" value="NLR-like"/>
</dbReference>
<feature type="repeat" description="ANK" evidence="2">
    <location>
        <begin position="968"/>
        <end position="989"/>
    </location>
</feature>
<feature type="domain" description="Nephrocystin 3-like N-terminal" evidence="5">
    <location>
        <begin position="386"/>
        <end position="548"/>
    </location>
</feature>
<dbReference type="PANTHER" id="PTHR46082:SF11">
    <property type="entry name" value="AAA+ ATPASE DOMAIN-CONTAINING PROTEIN-RELATED"/>
    <property type="match status" value="1"/>
</dbReference>
<dbReference type="Gene3D" id="3.40.50.1580">
    <property type="entry name" value="Nucleoside phosphorylase domain"/>
    <property type="match status" value="1"/>
</dbReference>
<organism evidence="6">
    <name type="scientific">Aspergillus niger</name>
    <dbReference type="NCBI Taxonomy" id="5061"/>
    <lineage>
        <taxon>Eukaryota</taxon>
        <taxon>Fungi</taxon>
        <taxon>Dikarya</taxon>
        <taxon>Ascomycota</taxon>
        <taxon>Pezizomycotina</taxon>
        <taxon>Eurotiomycetes</taxon>
        <taxon>Eurotiomycetidae</taxon>
        <taxon>Eurotiales</taxon>
        <taxon>Aspergillaceae</taxon>
        <taxon>Aspergillus</taxon>
        <taxon>Aspergillus subgen. Circumdati</taxon>
    </lineage>
</organism>
<evidence type="ECO:0000259" key="5">
    <source>
        <dbReference type="Pfam" id="PF24883"/>
    </source>
</evidence>
<protein>
    <recommendedName>
        <fullName evidence="7">Nucleoside phosphorylase domain-containing protein</fullName>
    </recommendedName>
</protein>
<reference evidence="6" key="2">
    <citation type="submission" date="2025-08" db="UniProtKB">
        <authorList>
            <consortium name="RefSeq"/>
        </authorList>
    </citation>
    <scope>IDENTIFICATION</scope>
</reference>
<dbReference type="InterPro" id="IPR054471">
    <property type="entry name" value="GPIID_WHD"/>
</dbReference>
<dbReference type="GeneID" id="4984592"/>
<accession>A0AAJ8BX47</accession>
<dbReference type="InterPro" id="IPR055497">
    <property type="entry name" value="DUF7069"/>
</dbReference>
<feature type="repeat" description="ANK" evidence="2">
    <location>
        <begin position="1405"/>
        <end position="1437"/>
    </location>
</feature>
<evidence type="ECO:0008006" key="7">
    <source>
        <dbReference type="Google" id="ProtNLM"/>
    </source>
</evidence>
<evidence type="ECO:0000259" key="3">
    <source>
        <dbReference type="Pfam" id="PF22939"/>
    </source>
</evidence>
<dbReference type="SUPFAM" id="SSF48403">
    <property type="entry name" value="Ankyrin repeat"/>
    <property type="match status" value="2"/>
</dbReference>
<dbReference type="SMART" id="SM00248">
    <property type="entry name" value="ANK"/>
    <property type="match status" value="12"/>
</dbReference>
<dbReference type="SUPFAM" id="SSF52540">
    <property type="entry name" value="P-loop containing nucleoside triphosphate hydrolases"/>
    <property type="match status" value="1"/>
</dbReference>
<dbReference type="Gene3D" id="3.40.50.300">
    <property type="entry name" value="P-loop containing nucleotide triphosphate hydrolases"/>
    <property type="match status" value="1"/>
</dbReference>
<name>A0AAJ8BX47_ASPNG</name>
<dbReference type="Pfam" id="PF22939">
    <property type="entry name" value="WHD_GPIID"/>
    <property type="match status" value="1"/>
</dbReference>
<dbReference type="VEuPathDB" id="FungiDB:An11g03610"/>
<evidence type="ECO:0000256" key="2">
    <source>
        <dbReference type="PROSITE-ProRule" id="PRU00023"/>
    </source>
</evidence>
<dbReference type="Gene3D" id="1.25.40.20">
    <property type="entry name" value="Ankyrin repeat-containing domain"/>
    <property type="match status" value="3"/>
</dbReference>
<dbReference type="PROSITE" id="PS50088">
    <property type="entry name" value="ANK_REPEAT"/>
    <property type="match status" value="4"/>
</dbReference>
<feature type="domain" description="GPI inositol-deacylase winged helix" evidence="3">
    <location>
        <begin position="669"/>
        <end position="743"/>
    </location>
</feature>
<dbReference type="RefSeq" id="XP_059605469.1">
    <property type="nucleotide sequence ID" value="XM_059750183.1"/>
</dbReference>
<evidence type="ECO:0000259" key="4">
    <source>
        <dbReference type="Pfam" id="PF23239"/>
    </source>
</evidence>
<dbReference type="InterPro" id="IPR035994">
    <property type="entry name" value="Nucleoside_phosphorylase_sf"/>
</dbReference>
<keyword evidence="1" id="KW-0677">Repeat</keyword>
<dbReference type="Pfam" id="PF12796">
    <property type="entry name" value="Ank_2"/>
    <property type="match status" value="2"/>
</dbReference>
<dbReference type="SUPFAM" id="SSF53167">
    <property type="entry name" value="Purine and uridine phosphorylases"/>
    <property type="match status" value="1"/>
</dbReference>
<keyword evidence="2" id="KW-0040">ANK repeat</keyword>
<dbReference type="PROSITE" id="PS50297">
    <property type="entry name" value="ANK_REP_REGION"/>
    <property type="match status" value="3"/>
</dbReference>
<dbReference type="Pfam" id="PF00023">
    <property type="entry name" value="Ank"/>
    <property type="match status" value="2"/>
</dbReference>
<feature type="domain" description="DUF7069" evidence="4">
    <location>
        <begin position="578"/>
        <end position="644"/>
    </location>
</feature>